<reference evidence="1 2" key="1">
    <citation type="submission" date="2020-08" db="EMBL/GenBank/DDBJ databases">
        <title>Description of novel Flavobacterium F-392 isolate.</title>
        <authorList>
            <person name="Saticioglu I.B."/>
            <person name="Duman M."/>
            <person name="Altun S."/>
        </authorList>
    </citation>
    <scope>NUCLEOTIDE SEQUENCE [LARGE SCALE GENOMIC DNA]</scope>
    <source>
        <strain evidence="1 2">F-392</strain>
    </source>
</reference>
<dbReference type="InterPro" id="IPR029058">
    <property type="entry name" value="AB_hydrolase_fold"/>
</dbReference>
<dbReference type="EMBL" id="JACRUL010000051">
    <property type="protein sequence ID" value="MBC5845757.1"/>
    <property type="molecule type" value="Genomic_DNA"/>
</dbReference>
<dbReference type="AlphaFoldDB" id="A0A923SGI0"/>
<dbReference type="SUPFAM" id="SSF53474">
    <property type="entry name" value="alpha/beta-Hydrolases"/>
    <property type="match status" value="1"/>
</dbReference>
<dbReference type="GO" id="GO:0016787">
    <property type="term" value="F:hydrolase activity"/>
    <property type="evidence" value="ECO:0007669"/>
    <property type="project" value="UniProtKB-KW"/>
</dbReference>
<keyword evidence="1" id="KW-0378">Hydrolase</keyword>
<accession>A0A923SGI0</accession>
<dbReference type="RefSeq" id="WP_187020754.1">
    <property type="nucleotide sequence ID" value="NZ_JACRUK010000052.1"/>
</dbReference>
<comment type="caution">
    <text evidence="1">The sequence shown here is derived from an EMBL/GenBank/DDBJ whole genome shotgun (WGS) entry which is preliminary data.</text>
</comment>
<proteinExistence type="predicted"/>
<evidence type="ECO:0000313" key="1">
    <source>
        <dbReference type="EMBL" id="MBC5845757.1"/>
    </source>
</evidence>
<dbReference type="Proteomes" id="UP000641454">
    <property type="component" value="Unassembled WGS sequence"/>
</dbReference>
<organism evidence="1 2">
    <name type="scientific">Flavobacterium muglaense</name>
    <dbReference type="NCBI Taxonomy" id="2764716"/>
    <lineage>
        <taxon>Bacteria</taxon>
        <taxon>Pseudomonadati</taxon>
        <taxon>Bacteroidota</taxon>
        <taxon>Flavobacteriia</taxon>
        <taxon>Flavobacteriales</taxon>
        <taxon>Flavobacteriaceae</taxon>
        <taxon>Flavobacterium</taxon>
    </lineage>
</organism>
<dbReference type="Gene3D" id="3.40.50.1820">
    <property type="entry name" value="alpha/beta hydrolase"/>
    <property type="match status" value="1"/>
</dbReference>
<name>A0A923SGI0_9FLAO</name>
<evidence type="ECO:0000313" key="2">
    <source>
        <dbReference type="Proteomes" id="UP000641454"/>
    </source>
</evidence>
<protein>
    <submittedName>
        <fullName evidence="1">Alpha/beta hydrolase</fullName>
    </submittedName>
</protein>
<gene>
    <name evidence="1" type="ORF">H8R25_15105</name>
</gene>
<sequence>MKPRLIILSDLWGEERSSWVASYVELLSPFFDLKQYDCCDLGEIDKANYNEKNLHNQFVNGGIERAVDALLKKERNTVTVLAFSIGGTIAWKAALKGLKVETLIAISSTRLRYETQVPNCRVKLYFGERDDNKPDGSWFMNCQIVPEINKNKGHLMYVEKDFIHLVCNAILNQNL</sequence>
<keyword evidence="2" id="KW-1185">Reference proteome</keyword>